<evidence type="ECO:0008006" key="3">
    <source>
        <dbReference type="Google" id="ProtNLM"/>
    </source>
</evidence>
<comment type="caution">
    <text evidence="1">The sequence shown here is derived from an EMBL/GenBank/DDBJ whole genome shotgun (WGS) entry which is preliminary data.</text>
</comment>
<accession>A0A225V941</accession>
<dbReference type="InterPro" id="IPR052055">
    <property type="entry name" value="Hepadnavirus_pol/RT"/>
</dbReference>
<dbReference type="AlphaFoldDB" id="A0A225V941"/>
<dbReference type="EMBL" id="NBNE01006278">
    <property type="protein sequence ID" value="OWZ02276.1"/>
    <property type="molecule type" value="Genomic_DNA"/>
</dbReference>
<sequence>MNGSTPRSDGRILCSPKPLRRVVTEGVAAQMHANAQARCNLLKAVRSATVDKCMRKFGIKPPATDYPAGRFWYGVSLKQDATARHVRACKDIRLYLIRVGRDDTQTVEDYRPNKNLVLSVLKKLCSGYRHLDQLLKIAEEGVEVRLLKKPLIQHVRPPNHGSARARINILRKNIRKEQDAWRWLVLDADLIEQWPELVVSPFRFVEAPVGVRFTISRESVNDYTDQASITKPDYVHCDAVATEILRVKREHPNAEIEVMAGDVASAFRNISIHSNSVFLPDRGGKCHCDRATRSPGFYEIIGGAISHVHGSQYNAVNPTGFFNYHWVNDHINVAANIGTSLEDMNRSLRVAMAAILGAEAINDEKFTSWKTQQRVFGLEFDSVAETVSIPASKISKARNIVASAYFARSLTRKRYRSLMGSLRHVATCIRAARPFLQWLRVRESNPHRFQTISVTEDMKQDLLSWWLVLHDPQLNGVSLEYFNTLPPPNIVVEVDASDFGLCALDVSH</sequence>
<proteinExistence type="predicted"/>
<dbReference type="Proteomes" id="UP000198211">
    <property type="component" value="Unassembled WGS sequence"/>
</dbReference>
<keyword evidence="2" id="KW-1185">Reference proteome</keyword>
<dbReference type="OrthoDB" id="122637at2759"/>
<evidence type="ECO:0000313" key="1">
    <source>
        <dbReference type="EMBL" id="OWZ02276.1"/>
    </source>
</evidence>
<reference evidence="2" key="1">
    <citation type="submission" date="2017-03" db="EMBL/GenBank/DDBJ databases">
        <title>Phytopthora megakarya and P. palmivora, two closely related causual agents of cacao black pod achieved similar genome size and gene model numbers by different mechanisms.</title>
        <authorList>
            <person name="Ali S."/>
            <person name="Shao J."/>
            <person name="Larry D.J."/>
            <person name="Kronmiller B."/>
            <person name="Shen D."/>
            <person name="Strem M.D."/>
            <person name="Melnick R.L."/>
            <person name="Guiltinan M.J."/>
            <person name="Tyler B.M."/>
            <person name="Meinhardt L.W."/>
            <person name="Bailey B.A."/>
        </authorList>
    </citation>
    <scope>NUCLEOTIDE SEQUENCE [LARGE SCALE GENOMIC DNA]</scope>
    <source>
        <strain evidence="2">zdho120</strain>
    </source>
</reference>
<protein>
    <recommendedName>
        <fullName evidence="3">Cleavage induced protein</fullName>
    </recommendedName>
</protein>
<gene>
    <name evidence="1" type="ORF">PHMEG_00026192</name>
</gene>
<dbReference type="PANTHER" id="PTHR33050:SF7">
    <property type="entry name" value="RIBONUCLEASE H"/>
    <property type="match status" value="1"/>
</dbReference>
<name>A0A225V941_9STRA</name>
<dbReference type="PANTHER" id="PTHR33050">
    <property type="entry name" value="REVERSE TRANSCRIPTASE DOMAIN-CONTAINING PROTEIN"/>
    <property type="match status" value="1"/>
</dbReference>
<organism evidence="1 2">
    <name type="scientific">Phytophthora megakarya</name>
    <dbReference type="NCBI Taxonomy" id="4795"/>
    <lineage>
        <taxon>Eukaryota</taxon>
        <taxon>Sar</taxon>
        <taxon>Stramenopiles</taxon>
        <taxon>Oomycota</taxon>
        <taxon>Peronosporomycetes</taxon>
        <taxon>Peronosporales</taxon>
        <taxon>Peronosporaceae</taxon>
        <taxon>Phytophthora</taxon>
    </lineage>
</organism>
<evidence type="ECO:0000313" key="2">
    <source>
        <dbReference type="Proteomes" id="UP000198211"/>
    </source>
</evidence>